<feature type="transmembrane region" description="Helical" evidence="10">
    <location>
        <begin position="6"/>
        <end position="25"/>
    </location>
</feature>
<feature type="transmembrane region" description="Helical" evidence="10">
    <location>
        <begin position="301"/>
        <end position="327"/>
    </location>
</feature>
<keyword evidence="3" id="KW-1003">Cell membrane</keyword>
<feature type="transmembrane region" description="Helical" evidence="10">
    <location>
        <begin position="92"/>
        <end position="121"/>
    </location>
</feature>
<comment type="subcellular location">
    <subcellularLocation>
        <location evidence="1">Cell membrane</location>
        <topology evidence="1">Multi-pass membrane protein</topology>
    </subcellularLocation>
</comment>
<keyword evidence="8 10" id="KW-0472">Membrane</keyword>
<proteinExistence type="predicted"/>
<feature type="transmembrane region" description="Helical" evidence="10">
    <location>
        <begin position="347"/>
        <end position="368"/>
    </location>
</feature>
<keyword evidence="7" id="KW-0406">Ion transport</keyword>
<keyword evidence="13" id="KW-1185">Reference proteome</keyword>
<gene>
    <name evidence="12" type="ORF">GCM10010468_62980</name>
</gene>
<reference evidence="13" key="1">
    <citation type="journal article" date="2019" name="Int. J. Syst. Evol. Microbiol.">
        <title>The Global Catalogue of Microorganisms (GCM) 10K type strain sequencing project: providing services to taxonomists for standard genome sequencing and annotation.</title>
        <authorList>
            <consortium name="The Broad Institute Genomics Platform"/>
            <consortium name="The Broad Institute Genome Sequencing Center for Infectious Disease"/>
            <person name="Wu L."/>
            <person name="Ma J."/>
        </authorList>
    </citation>
    <scope>NUCLEOTIDE SEQUENCE [LARGE SCALE GENOMIC DNA]</scope>
    <source>
        <strain evidence="13">JCM 9377</strain>
    </source>
</reference>
<keyword evidence="6" id="KW-0915">Sodium</keyword>
<keyword evidence="5 10" id="KW-1133">Transmembrane helix</keyword>
<name>A0ABP6QJ19_9ACTN</name>
<dbReference type="RefSeq" id="WP_344835552.1">
    <property type="nucleotide sequence ID" value="NZ_BAAAUV010000022.1"/>
</dbReference>
<dbReference type="Pfam" id="PF00999">
    <property type="entry name" value="Na_H_Exchanger"/>
    <property type="match status" value="1"/>
</dbReference>
<feature type="transmembrane region" description="Helical" evidence="10">
    <location>
        <begin position="219"/>
        <end position="249"/>
    </location>
</feature>
<feature type="transmembrane region" description="Helical" evidence="10">
    <location>
        <begin position="185"/>
        <end position="207"/>
    </location>
</feature>
<sequence length="523" mass="56927">MEHTLVSFGLIVILMLATVLLVGVGEKIRRPYPVLVTLFGILLAVLPWVPEIEIDPELILPLFLPPLIYAAAQRTSWRMIQARKRTIVGMALLLVAATVVAAAGVTFLLVGGITVAAAVALGSAVAPPDPVAAEAVAGPLGLPRRLVTILQTEGLCNDATALVIYAVAVSAITGGHYSMWDGALLFVWEVAAALAMGLGLGWAATWVQRHMATTDARNALTLVFPFAVYLLADLVHSSGVLAVLVGSLYLGQTTDDESGVSDRLTGSAFWETIELLITGLAFGLIGLELRDVLPPLAEFPTYAWHAAVVCAVVIVLRLVWMLVVGVWLRRRHDELDGMPESWKEDFVISYCGMRGLATLALALALPLSTPARDELLFIAFAVILVTMVFPGLTLPWVVRVLGVRDEDDAEEQEIRDLAFRASRASLRRLRELDAEEDLPSEVVQKLRLAQRLLVSQLCDTVPDDMAEDYDQRRSHSETRDRVEAEMLAASRREVLLARAEPGVDPEAADKVLRRLDLRSAHLL</sequence>
<feature type="transmembrane region" description="Helical" evidence="10">
    <location>
        <begin position="32"/>
        <end position="50"/>
    </location>
</feature>
<keyword evidence="9" id="KW-0739">Sodium transport</keyword>
<feature type="transmembrane region" description="Helical" evidence="10">
    <location>
        <begin position="269"/>
        <end position="289"/>
    </location>
</feature>
<accession>A0ABP6QJ19</accession>
<feature type="transmembrane region" description="Helical" evidence="10">
    <location>
        <begin position="56"/>
        <end position="72"/>
    </location>
</feature>
<evidence type="ECO:0000256" key="6">
    <source>
        <dbReference type="ARBA" id="ARBA00023053"/>
    </source>
</evidence>
<dbReference type="Proteomes" id="UP001501237">
    <property type="component" value="Unassembled WGS sequence"/>
</dbReference>
<feature type="domain" description="Cation/H+ exchanger transmembrane" evidence="11">
    <location>
        <begin position="17"/>
        <end position="399"/>
    </location>
</feature>
<dbReference type="PANTHER" id="PTHR10110">
    <property type="entry name" value="SODIUM/HYDROGEN EXCHANGER"/>
    <property type="match status" value="1"/>
</dbReference>
<evidence type="ECO:0000256" key="5">
    <source>
        <dbReference type="ARBA" id="ARBA00022989"/>
    </source>
</evidence>
<evidence type="ECO:0000313" key="13">
    <source>
        <dbReference type="Proteomes" id="UP001501237"/>
    </source>
</evidence>
<evidence type="ECO:0000256" key="1">
    <source>
        <dbReference type="ARBA" id="ARBA00004651"/>
    </source>
</evidence>
<keyword evidence="4 10" id="KW-0812">Transmembrane</keyword>
<dbReference type="PANTHER" id="PTHR10110:SF86">
    <property type="entry name" value="SODIUM_HYDROGEN EXCHANGER 7"/>
    <property type="match status" value="1"/>
</dbReference>
<protein>
    <submittedName>
        <fullName evidence="12">Na+/H+ antiporter</fullName>
    </submittedName>
</protein>
<evidence type="ECO:0000256" key="8">
    <source>
        <dbReference type="ARBA" id="ARBA00023136"/>
    </source>
</evidence>
<evidence type="ECO:0000259" key="11">
    <source>
        <dbReference type="Pfam" id="PF00999"/>
    </source>
</evidence>
<evidence type="ECO:0000256" key="3">
    <source>
        <dbReference type="ARBA" id="ARBA00022475"/>
    </source>
</evidence>
<feature type="transmembrane region" description="Helical" evidence="10">
    <location>
        <begin position="375"/>
        <end position="398"/>
    </location>
</feature>
<evidence type="ECO:0000256" key="2">
    <source>
        <dbReference type="ARBA" id="ARBA00022448"/>
    </source>
</evidence>
<evidence type="ECO:0000256" key="10">
    <source>
        <dbReference type="SAM" id="Phobius"/>
    </source>
</evidence>
<organism evidence="12 13">
    <name type="scientific">Actinocorallia longicatena</name>
    <dbReference type="NCBI Taxonomy" id="111803"/>
    <lineage>
        <taxon>Bacteria</taxon>
        <taxon>Bacillati</taxon>
        <taxon>Actinomycetota</taxon>
        <taxon>Actinomycetes</taxon>
        <taxon>Streptosporangiales</taxon>
        <taxon>Thermomonosporaceae</taxon>
        <taxon>Actinocorallia</taxon>
    </lineage>
</organism>
<evidence type="ECO:0000256" key="9">
    <source>
        <dbReference type="ARBA" id="ARBA00023201"/>
    </source>
</evidence>
<comment type="caution">
    <text evidence="12">The sequence shown here is derived from an EMBL/GenBank/DDBJ whole genome shotgun (WGS) entry which is preliminary data.</text>
</comment>
<dbReference type="EMBL" id="BAAAUV010000022">
    <property type="protein sequence ID" value="GAA3231721.1"/>
    <property type="molecule type" value="Genomic_DNA"/>
</dbReference>
<evidence type="ECO:0000313" key="12">
    <source>
        <dbReference type="EMBL" id="GAA3231721.1"/>
    </source>
</evidence>
<evidence type="ECO:0000256" key="7">
    <source>
        <dbReference type="ARBA" id="ARBA00023065"/>
    </source>
</evidence>
<dbReference type="InterPro" id="IPR006153">
    <property type="entry name" value="Cation/H_exchanger_TM"/>
</dbReference>
<evidence type="ECO:0000256" key="4">
    <source>
        <dbReference type="ARBA" id="ARBA00022692"/>
    </source>
</evidence>
<keyword evidence="2" id="KW-0813">Transport</keyword>
<dbReference type="Gene3D" id="6.10.140.1330">
    <property type="match status" value="1"/>
</dbReference>
<dbReference type="InterPro" id="IPR018422">
    <property type="entry name" value="Cation/H_exchanger_CPA1"/>
</dbReference>